<reference evidence="2 3" key="1">
    <citation type="submission" date="2015-09" db="EMBL/GenBank/DDBJ databases">
        <authorList>
            <consortium name="Pathogen Informatics"/>
        </authorList>
    </citation>
    <scope>NUCLEOTIDE SEQUENCE [LARGE SCALE GENOMIC DNA]</scope>
    <source>
        <strain evidence="2 3">2789STDY5608854</strain>
    </source>
</reference>
<organism evidence="2 3">
    <name type="scientific">Flavonifractor plautii</name>
    <name type="common">Fusobacterium plautii</name>
    <dbReference type="NCBI Taxonomy" id="292800"/>
    <lineage>
        <taxon>Bacteria</taxon>
        <taxon>Bacillati</taxon>
        <taxon>Bacillota</taxon>
        <taxon>Clostridia</taxon>
        <taxon>Eubacteriales</taxon>
        <taxon>Oscillospiraceae</taxon>
        <taxon>Flavonifractor</taxon>
    </lineage>
</organism>
<feature type="compositionally biased region" description="Polar residues" evidence="1">
    <location>
        <begin position="17"/>
        <end position="41"/>
    </location>
</feature>
<dbReference type="Proteomes" id="UP000095746">
    <property type="component" value="Unassembled WGS sequence"/>
</dbReference>
<evidence type="ECO:0000256" key="1">
    <source>
        <dbReference type="SAM" id="MobiDB-lite"/>
    </source>
</evidence>
<protein>
    <submittedName>
        <fullName evidence="2">Uncharacterized protein</fullName>
    </submittedName>
</protein>
<evidence type="ECO:0000313" key="2">
    <source>
        <dbReference type="EMBL" id="CUQ11355.1"/>
    </source>
</evidence>
<gene>
    <name evidence="2" type="ORF">ERS852411_03984</name>
</gene>
<accession>A0A174TUZ8</accession>
<evidence type="ECO:0000313" key="3">
    <source>
        <dbReference type="Proteomes" id="UP000095746"/>
    </source>
</evidence>
<dbReference type="AlphaFoldDB" id="A0A174TUZ8"/>
<dbReference type="EMBL" id="CYZT01000687">
    <property type="protein sequence ID" value="CUQ11355.1"/>
    <property type="molecule type" value="Genomic_DNA"/>
</dbReference>
<feature type="region of interest" description="Disordered" evidence="1">
    <location>
        <begin position="1"/>
        <end position="77"/>
    </location>
</feature>
<proteinExistence type="predicted"/>
<sequence length="89" mass="9379">MMKAISPAAKISPMATEASSARDTSTSALMSKRVNSPTAASLTMGAPQSRMASHAGFTGRAAGAKKLNRREPPPSARNVISRFIYPYPL</sequence>
<name>A0A174TUZ8_FLAPL</name>